<keyword evidence="1" id="KW-1133">Transmembrane helix</keyword>
<dbReference type="Proteomes" id="UP000523161">
    <property type="component" value="Unassembled WGS sequence"/>
</dbReference>
<protein>
    <submittedName>
        <fullName evidence="2">DUF3096 domain-containing protein</fullName>
    </submittedName>
</protein>
<feature type="transmembrane region" description="Helical" evidence="1">
    <location>
        <begin position="7"/>
        <end position="22"/>
    </location>
</feature>
<dbReference type="InterPro" id="IPR021446">
    <property type="entry name" value="DUF3096"/>
</dbReference>
<name>A0A7Y5EGQ8_9GAMM</name>
<evidence type="ECO:0000256" key="1">
    <source>
        <dbReference type="SAM" id="Phobius"/>
    </source>
</evidence>
<gene>
    <name evidence="2" type="ORF">HRH59_03375</name>
</gene>
<sequence length="47" mass="5154">MTLHIDLIPVLSIVAGILILIRPKILNYVVAIYLIAVGVIQIFGLQI</sequence>
<evidence type="ECO:0000313" key="3">
    <source>
        <dbReference type="Proteomes" id="UP000523161"/>
    </source>
</evidence>
<keyword evidence="3" id="KW-1185">Reference proteome</keyword>
<evidence type="ECO:0000313" key="2">
    <source>
        <dbReference type="EMBL" id="NRQ41609.1"/>
    </source>
</evidence>
<dbReference type="AlphaFoldDB" id="A0A7Y5EGQ8"/>
<organism evidence="2 3">
    <name type="scientific">Rheinheimera lutimaris</name>
    <dbReference type="NCBI Taxonomy" id="2740584"/>
    <lineage>
        <taxon>Bacteria</taxon>
        <taxon>Pseudomonadati</taxon>
        <taxon>Pseudomonadota</taxon>
        <taxon>Gammaproteobacteria</taxon>
        <taxon>Chromatiales</taxon>
        <taxon>Chromatiaceae</taxon>
        <taxon>Rheinheimera</taxon>
    </lineage>
</organism>
<dbReference type="Pfam" id="PF11295">
    <property type="entry name" value="DUF3096"/>
    <property type="match status" value="1"/>
</dbReference>
<accession>A0A7Y5EGQ8</accession>
<keyword evidence="1" id="KW-0472">Membrane</keyword>
<dbReference type="RefSeq" id="WP_173499862.1">
    <property type="nucleotide sequence ID" value="NZ_JABSOD010000003.1"/>
</dbReference>
<comment type="caution">
    <text evidence="2">The sequence shown here is derived from an EMBL/GenBank/DDBJ whole genome shotgun (WGS) entry which is preliminary data.</text>
</comment>
<feature type="transmembrane region" description="Helical" evidence="1">
    <location>
        <begin position="28"/>
        <end position="45"/>
    </location>
</feature>
<keyword evidence="1" id="KW-0812">Transmembrane</keyword>
<proteinExistence type="predicted"/>
<dbReference type="EMBL" id="JABSOD010000003">
    <property type="protein sequence ID" value="NRQ41609.1"/>
    <property type="molecule type" value="Genomic_DNA"/>
</dbReference>
<reference evidence="2 3" key="1">
    <citation type="submission" date="2020-06" db="EMBL/GenBank/DDBJ databases">
        <title>Rheinheimera sp. nov., a marine bacterium isolated from coastal.</title>
        <authorList>
            <person name="Yu Q."/>
            <person name="Qi Y."/>
            <person name="Pu J."/>
        </authorList>
    </citation>
    <scope>NUCLEOTIDE SEQUENCE [LARGE SCALE GENOMIC DNA]</scope>
    <source>
        <strain evidence="2 3">YQF-2</strain>
    </source>
</reference>